<protein>
    <submittedName>
        <fullName evidence="1">Uncharacterized protein</fullName>
    </submittedName>
</protein>
<dbReference type="Proteomes" id="UP000564885">
    <property type="component" value="Unassembled WGS sequence"/>
</dbReference>
<keyword evidence="2" id="KW-1185">Reference proteome</keyword>
<dbReference type="EMBL" id="JABEPP010000002">
    <property type="protein sequence ID" value="NNM72412.1"/>
    <property type="molecule type" value="Genomic_DNA"/>
</dbReference>
<dbReference type="AlphaFoldDB" id="A0A849HZ84"/>
<evidence type="ECO:0000313" key="1">
    <source>
        <dbReference type="EMBL" id="NNM72412.1"/>
    </source>
</evidence>
<gene>
    <name evidence="1" type="ORF">HJG44_08400</name>
</gene>
<dbReference type="RefSeq" id="WP_171217885.1">
    <property type="nucleotide sequence ID" value="NZ_JABEPP010000002.1"/>
</dbReference>
<sequence>MTTESTRWELPNSAEIVAAELGYQDFRLSAVGEAAAAAIRLEFDAEARKVRVLDDAGHPIVAVENGVTRELELHEHLKGLARTKPEWFEKHVTGATATNPWSKSTWNVTKQAMMTRADPEAAKRMKAQAAEADGTSNPWTPQGRNLTAQMKITLSNPALAAKLKQEAGQ</sequence>
<organism evidence="1 2">
    <name type="scientific">Enterovirga aerilata</name>
    <dbReference type="NCBI Taxonomy" id="2730920"/>
    <lineage>
        <taxon>Bacteria</taxon>
        <taxon>Pseudomonadati</taxon>
        <taxon>Pseudomonadota</taxon>
        <taxon>Alphaproteobacteria</taxon>
        <taxon>Hyphomicrobiales</taxon>
        <taxon>Methylobacteriaceae</taxon>
        <taxon>Enterovirga</taxon>
    </lineage>
</organism>
<evidence type="ECO:0000313" key="2">
    <source>
        <dbReference type="Proteomes" id="UP000564885"/>
    </source>
</evidence>
<reference evidence="1 2" key="1">
    <citation type="submission" date="2020-04" db="EMBL/GenBank/DDBJ databases">
        <title>Enterovirga sp. isolate from soil.</title>
        <authorList>
            <person name="Chea S."/>
            <person name="Kim D.-U."/>
        </authorList>
    </citation>
    <scope>NUCLEOTIDE SEQUENCE [LARGE SCALE GENOMIC DNA]</scope>
    <source>
        <strain evidence="1 2">DB1703</strain>
    </source>
</reference>
<name>A0A849HZ84_9HYPH</name>
<proteinExistence type="predicted"/>
<comment type="caution">
    <text evidence="1">The sequence shown here is derived from an EMBL/GenBank/DDBJ whole genome shotgun (WGS) entry which is preliminary data.</text>
</comment>
<accession>A0A849HZ84</accession>